<evidence type="ECO:0000313" key="9">
    <source>
        <dbReference type="Proteomes" id="UP000050502"/>
    </source>
</evidence>
<evidence type="ECO:0000256" key="2">
    <source>
        <dbReference type="ARBA" id="ARBA00022692"/>
    </source>
</evidence>
<reference evidence="7 9" key="2">
    <citation type="submission" date="2015-07" db="EMBL/GenBank/DDBJ databases">
        <title>Whole genome sequence of Ardenticatena maritima DSM 23922.</title>
        <authorList>
            <person name="Hemp J."/>
            <person name="Ward L.M."/>
            <person name="Pace L.A."/>
            <person name="Fischer W.W."/>
        </authorList>
    </citation>
    <scope>NUCLEOTIDE SEQUENCE [LARGE SCALE GENOMIC DNA]</scope>
    <source>
        <strain evidence="7 9">110S</strain>
    </source>
</reference>
<dbReference type="EMBL" id="BBZA01000138">
    <property type="protein sequence ID" value="GAP63355.1"/>
    <property type="molecule type" value="Genomic_DNA"/>
</dbReference>
<feature type="transmembrane region" description="Helical" evidence="5">
    <location>
        <begin position="7"/>
        <end position="25"/>
    </location>
</feature>
<comment type="subcellular location">
    <subcellularLocation>
        <location evidence="1">Membrane</location>
        <topology evidence="1">Multi-pass membrane protein</topology>
    </subcellularLocation>
</comment>
<gene>
    <name evidence="6" type="ORF">ARMA_1778</name>
    <name evidence="7" type="ORF">SE16_03905</name>
</gene>
<dbReference type="FunCoup" id="A0A0M8K7I2">
    <property type="interactions" value="4"/>
</dbReference>
<dbReference type="Pfam" id="PF13564">
    <property type="entry name" value="DoxX_2"/>
    <property type="match status" value="1"/>
</dbReference>
<reference evidence="6 8" key="1">
    <citation type="journal article" date="2015" name="Genome Announc.">
        <title>Draft Genome Sequence of a Heterotrophic Facultative Anaerobic Thermophilic Bacterium, Ardenticatena maritima Strain 110ST.</title>
        <authorList>
            <person name="Kawaichi S."/>
            <person name="Yoshida T."/>
            <person name="Sako Y."/>
            <person name="Nakamura R."/>
        </authorList>
    </citation>
    <scope>NUCLEOTIDE SEQUENCE [LARGE SCALE GENOMIC DNA]</scope>
    <source>
        <strain evidence="6 8">110S</strain>
    </source>
</reference>
<dbReference type="InParanoid" id="A0A0M8K7I2"/>
<dbReference type="Proteomes" id="UP000050502">
    <property type="component" value="Unassembled WGS sequence"/>
</dbReference>
<feature type="transmembrane region" description="Helical" evidence="5">
    <location>
        <begin position="45"/>
        <end position="63"/>
    </location>
</feature>
<proteinExistence type="predicted"/>
<feature type="transmembrane region" description="Helical" evidence="5">
    <location>
        <begin position="68"/>
        <end position="88"/>
    </location>
</feature>
<evidence type="ECO:0000256" key="5">
    <source>
        <dbReference type="SAM" id="Phobius"/>
    </source>
</evidence>
<evidence type="ECO:0000256" key="3">
    <source>
        <dbReference type="ARBA" id="ARBA00022989"/>
    </source>
</evidence>
<sequence>MKWQRYLRYGAMGLITLMFLMAGITKLIGHESQVQIFEAAGYPLWFMYLIGVAELAAAIGLWIARTRVYAAALTGLIMLGAAATNVMIGAYANIIVNIVLLLAAAYIIWLERNGAVQHTQQTGGAAA</sequence>
<reference evidence="8" key="3">
    <citation type="submission" date="2015-08" db="EMBL/GenBank/DDBJ databases">
        <title>Draft Genome Sequence of a Heterotrophic Facultative Anaerobic Bacterium Ardenticatena maritima Strain 110S.</title>
        <authorList>
            <person name="Kawaichi S."/>
            <person name="Yoshida T."/>
            <person name="Sako Y."/>
            <person name="Nakamura R."/>
        </authorList>
    </citation>
    <scope>NUCLEOTIDE SEQUENCE [LARGE SCALE GENOMIC DNA]</scope>
    <source>
        <strain evidence="8">110S</strain>
    </source>
</reference>
<organism evidence="6 8">
    <name type="scientific">Ardenticatena maritima</name>
    <dbReference type="NCBI Taxonomy" id="872965"/>
    <lineage>
        <taxon>Bacteria</taxon>
        <taxon>Bacillati</taxon>
        <taxon>Chloroflexota</taxon>
        <taxon>Ardenticatenia</taxon>
        <taxon>Ardenticatenales</taxon>
        <taxon>Ardenticatenaceae</taxon>
        <taxon>Ardenticatena</taxon>
    </lineage>
</organism>
<dbReference type="OrthoDB" id="795468at2"/>
<dbReference type="AlphaFoldDB" id="A0A0M8K7I2"/>
<keyword evidence="8" id="KW-1185">Reference proteome</keyword>
<dbReference type="EMBL" id="LGKN01000003">
    <property type="protein sequence ID" value="KPL89570.1"/>
    <property type="molecule type" value="Genomic_DNA"/>
</dbReference>
<evidence type="ECO:0000256" key="4">
    <source>
        <dbReference type="ARBA" id="ARBA00023136"/>
    </source>
</evidence>
<dbReference type="GO" id="GO:0016020">
    <property type="term" value="C:membrane"/>
    <property type="evidence" value="ECO:0007669"/>
    <property type="project" value="UniProtKB-SubCell"/>
</dbReference>
<accession>A0A0M8K7I2</accession>
<comment type="caution">
    <text evidence="6">The sequence shown here is derived from an EMBL/GenBank/DDBJ whole genome shotgun (WGS) entry which is preliminary data.</text>
</comment>
<evidence type="ECO:0000313" key="7">
    <source>
        <dbReference type="EMBL" id="KPL89570.1"/>
    </source>
</evidence>
<evidence type="ECO:0000313" key="8">
    <source>
        <dbReference type="Proteomes" id="UP000037784"/>
    </source>
</evidence>
<feature type="transmembrane region" description="Helical" evidence="5">
    <location>
        <begin position="94"/>
        <end position="110"/>
    </location>
</feature>
<dbReference type="InterPro" id="IPR032808">
    <property type="entry name" value="DoxX"/>
</dbReference>
<dbReference type="Proteomes" id="UP000037784">
    <property type="component" value="Unassembled WGS sequence"/>
</dbReference>
<name>A0A0M8K7I2_9CHLR</name>
<dbReference type="STRING" id="872965.SE16_03905"/>
<keyword evidence="4 5" id="KW-0472">Membrane</keyword>
<evidence type="ECO:0000256" key="1">
    <source>
        <dbReference type="ARBA" id="ARBA00004141"/>
    </source>
</evidence>
<keyword evidence="3 5" id="KW-1133">Transmembrane helix</keyword>
<protein>
    <recommendedName>
        <fullName evidence="10">DoxX family protein</fullName>
    </recommendedName>
</protein>
<keyword evidence="2 5" id="KW-0812">Transmembrane</keyword>
<evidence type="ECO:0008006" key="10">
    <source>
        <dbReference type="Google" id="ProtNLM"/>
    </source>
</evidence>
<dbReference type="RefSeq" id="WP_054493203.1">
    <property type="nucleotide sequence ID" value="NZ_BBZA01000138.1"/>
</dbReference>
<evidence type="ECO:0000313" key="6">
    <source>
        <dbReference type="EMBL" id="GAP63355.1"/>
    </source>
</evidence>